<dbReference type="PANTHER" id="PTHR11680">
    <property type="entry name" value="SERINE HYDROXYMETHYLTRANSFERASE"/>
    <property type="match status" value="1"/>
</dbReference>
<evidence type="ECO:0000313" key="7">
    <source>
        <dbReference type="EMBL" id="MEX5285077.1"/>
    </source>
</evidence>
<comment type="cofactor">
    <cofactor evidence="1">
        <name>pyridoxal 5'-phosphate</name>
        <dbReference type="ChEBI" id="CHEBI:597326"/>
    </cofactor>
</comment>
<dbReference type="Pfam" id="PF00464">
    <property type="entry name" value="SHMT"/>
    <property type="match status" value="1"/>
</dbReference>
<dbReference type="InterPro" id="IPR049943">
    <property type="entry name" value="Ser_HO-MeTrfase-like"/>
</dbReference>
<dbReference type="InterPro" id="IPR039429">
    <property type="entry name" value="SHMT-like_dom"/>
</dbReference>
<organism evidence="7 8">
    <name type="scientific">Selenomonas sputigena</name>
    <dbReference type="NCBI Taxonomy" id="69823"/>
    <lineage>
        <taxon>Bacteria</taxon>
        <taxon>Bacillati</taxon>
        <taxon>Bacillota</taxon>
        <taxon>Negativicutes</taxon>
        <taxon>Selenomonadales</taxon>
        <taxon>Selenomonadaceae</taxon>
        <taxon>Selenomonas</taxon>
    </lineage>
</organism>
<dbReference type="EMBL" id="JARVLH010000003">
    <property type="protein sequence ID" value="MEX5285077.1"/>
    <property type="molecule type" value="Genomic_DNA"/>
</dbReference>
<dbReference type="InterPro" id="IPR015421">
    <property type="entry name" value="PyrdxlP-dep_Trfase_major"/>
</dbReference>
<feature type="domain" description="Serine hydroxymethyltransferase-like" evidence="6">
    <location>
        <begin position="10"/>
        <end position="369"/>
    </location>
</feature>
<name>A0ABV3X4G1_9FIRM</name>
<keyword evidence="3" id="KW-0554">One-carbon metabolism</keyword>
<dbReference type="SUPFAM" id="SSF53383">
    <property type="entry name" value="PLP-dependent transferases"/>
    <property type="match status" value="1"/>
</dbReference>
<evidence type="ECO:0000259" key="6">
    <source>
        <dbReference type="Pfam" id="PF00464"/>
    </source>
</evidence>
<gene>
    <name evidence="7" type="ORF">QCO44_05400</name>
</gene>
<evidence type="ECO:0000256" key="2">
    <source>
        <dbReference type="ARBA" id="ARBA00006376"/>
    </source>
</evidence>
<evidence type="ECO:0000256" key="5">
    <source>
        <dbReference type="ARBA" id="ARBA00022898"/>
    </source>
</evidence>
<dbReference type="PANTHER" id="PTHR11680:SF35">
    <property type="entry name" value="SERINE HYDROXYMETHYLTRANSFERASE 1"/>
    <property type="match status" value="1"/>
</dbReference>
<dbReference type="Gene3D" id="3.90.1150.10">
    <property type="entry name" value="Aspartate Aminotransferase, domain 1"/>
    <property type="match status" value="1"/>
</dbReference>
<dbReference type="InterPro" id="IPR015424">
    <property type="entry name" value="PyrdxlP-dep_Trfase"/>
</dbReference>
<proteinExistence type="inferred from homology"/>
<evidence type="ECO:0000256" key="3">
    <source>
        <dbReference type="ARBA" id="ARBA00022563"/>
    </source>
</evidence>
<evidence type="ECO:0000256" key="4">
    <source>
        <dbReference type="ARBA" id="ARBA00022605"/>
    </source>
</evidence>
<evidence type="ECO:0000256" key="1">
    <source>
        <dbReference type="ARBA" id="ARBA00001933"/>
    </source>
</evidence>
<comment type="similarity">
    <text evidence="2">Belongs to the SHMT family.</text>
</comment>
<accession>A0ABV3X4G1</accession>
<reference evidence="7 8" key="1">
    <citation type="submission" date="2023-04" db="EMBL/GenBank/DDBJ databases">
        <title>Genome Sequence of Selenomonas sputigena ATCC 33150.</title>
        <authorList>
            <person name="Miller D.P."/>
            <person name="Anvari S."/>
            <person name="Polson S.W."/>
            <person name="Macdonald M."/>
            <person name="Mcdowell J.V."/>
        </authorList>
    </citation>
    <scope>NUCLEOTIDE SEQUENCE [LARGE SCALE GENOMIC DNA]</scope>
    <source>
        <strain evidence="7 8">ATCC 33150</strain>
    </source>
</reference>
<keyword evidence="5" id="KW-0663">Pyridoxal phosphate</keyword>
<keyword evidence="4" id="KW-0028">Amino-acid biosynthesis</keyword>
<dbReference type="Gene3D" id="3.40.640.10">
    <property type="entry name" value="Type I PLP-dependent aspartate aminotransferase-like (Major domain)"/>
    <property type="match status" value="1"/>
</dbReference>
<dbReference type="Proteomes" id="UP001559623">
    <property type="component" value="Unassembled WGS sequence"/>
</dbReference>
<dbReference type="RefSeq" id="WP_368846805.1">
    <property type="nucleotide sequence ID" value="NZ_CP194411.1"/>
</dbReference>
<comment type="caution">
    <text evidence="7">The sequence shown here is derived from an EMBL/GenBank/DDBJ whole genome shotgun (WGS) entry which is preliminary data.</text>
</comment>
<dbReference type="InterPro" id="IPR015422">
    <property type="entry name" value="PyrdxlP-dep_Trfase_small"/>
</dbReference>
<keyword evidence="8" id="KW-1185">Reference proteome</keyword>
<evidence type="ECO:0000313" key="8">
    <source>
        <dbReference type="Proteomes" id="UP001559623"/>
    </source>
</evidence>
<sequence>MKKETLLNHLKTFDPEIFTLLQEEIQRQRYTLSLVPNSNAMSPFASYLEGSILANSTFETHSSAASGSRLEELAIKRAQKLFGSRHAIVRLGSIATASRVVCLALLKEGDRILSFNLRKKEHCSGLNFGFENFGLDPKTQSIHWDEVAHIAERTKPRLIIFSPVSYPRNADYRRLSEIAHDAGAYLWVDIGQSVGLVAAGLLPSPVPFADVVTFPTNDSLHGPDGAIVLSTQEIARALDDTVINTGHTALHINHLAALTVALREAGTETFRRYGKQVLINSKELEHTFEKEGIPLLCGGTETHLVLPALSPKMQEIDITAYMAQAGFQVKSDNIPTMQAEEFFPALRLSSLNPTTRSLKRKDMASIGQLLAKALKDKLSDSELEATRSQVATLVMNQPIFSEEWLTTGSTGLRTFYNNSDSSAAHEFASNEKRNIIKSFFHISD</sequence>
<protein>
    <submittedName>
        <fullName evidence="7">Serine hydroxymethyltransferase</fullName>
    </submittedName>
</protein>